<dbReference type="PROSITE" id="PS00518">
    <property type="entry name" value="ZF_RING_1"/>
    <property type="match status" value="1"/>
</dbReference>
<dbReference type="PROSITE" id="PS50089">
    <property type="entry name" value="ZF_RING_2"/>
    <property type="match status" value="1"/>
</dbReference>
<dbReference type="Proteomes" id="UP000076871">
    <property type="component" value="Unassembled WGS sequence"/>
</dbReference>
<dbReference type="SUPFAM" id="SSF57850">
    <property type="entry name" value="RING/U-box"/>
    <property type="match status" value="1"/>
</dbReference>
<evidence type="ECO:0000256" key="3">
    <source>
        <dbReference type="ARBA" id="ARBA00022833"/>
    </source>
</evidence>
<protein>
    <recommendedName>
        <fullName evidence="5">RING-type domain-containing protein</fullName>
    </recommendedName>
</protein>
<evidence type="ECO:0000256" key="4">
    <source>
        <dbReference type="PROSITE-ProRule" id="PRU00175"/>
    </source>
</evidence>
<dbReference type="Pfam" id="PF13639">
    <property type="entry name" value="zf-RING_2"/>
    <property type="match status" value="1"/>
</dbReference>
<dbReference type="STRING" id="1314785.A0A165I5A4"/>
<dbReference type="Gene3D" id="3.30.40.10">
    <property type="entry name" value="Zinc/RING finger domain, C3HC4 (zinc finger)"/>
    <property type="match status" value="1"/>
</dbReference>
<keyword evidence="2 4" id="KW-0863">Zinc-finger</keyword>
<dbReference type="SMART" id="SM00184">
    <property type="entry name" value="RING"/>
    <property type="match status" value="1"/>
</dbReference>
<dbReference type="GO" id="GO:0008270">
    <property type="term" value="F:zinc ion binding"/>
    <property type="evidence" value="ECO:0007669"/>
    <property type="project" value="UniProtKB-KW"/>
</dbReference>
<dbReference type="InterPro" id="IPR001841">
    <property type="entry name" value="Znf_RING"/>
</dbReference>
<name>A0A165I5A4_9APHY</name>
<dbReference type="EMBL" id="KV427605">
    <property type="protein sequence ID" value="KZT12607.1"/>
    <property type="molecule type" value="Genomic_DNA"/>
</dbReference>
<dbReference type="AlphaFoldDB" id="A0A165I5A4"/>
<dbReference type="InterPro" id="IPR017907">
    <property type="entry name" value="Znf_RING_CS"/>
</dbReference>
<keyword evidence="3" id="KW-0862">Zinc</keyword>
<dbReference type="OrthoDB" id="1431934at2759"/>
<dbReference type="InParanoid" id="A0A165I5A4"/>
<gene>
    <name evidence="6" type="ORF">LAESUDRAFT_718888</name>
</gene>
<evidence type="ECO:0000313" key="6">
    <source>
        <dbReference type="EMBL" id="KZT12607.1"/>
    </source>
</evidence>
<dbReference type="InterPro" id="IPR013083">
    <property type="entry name" value="Znf_RING/FYVE/PHD"/>
</dbReference>
<dbReference type="GeneID" id="63824551"/>
<feature type="domain" description="RING-type" evidence="5">
    <location>
        <begin position="34"/>
        <end position="81"/>
    </location>
</feature>
<proteinExistence type="predicted"/>
<evidence type="ECO:0000313" key="7">
    <source>
        <dbReference type="Proteomes" id="UP000076871"/>
    </source>
</evidence>
<keyword evidence="1" id="KW-0479">Metal-binding</keyword>
<organism evidence="6 7">
    <name type="scientific">Laetiporus sulphureus 93-53</name>
    <dbReference type="NCBI Taxonomy" id="1314785"/>
    <lineage>
        <taxon>Eukaryota</taxon>
        <taxon>Fungi</taxon>
        <taxon>Dikarya</taxon>
        <taxon>Basidiomycota</taxon>
        <taxon>Agaricomycotina</taxon>
        <taxon>Agaricomycetes</taxon>
        <taxon>Polyporales</taxon>
        <taxon>Laetiporus</taxon>
    </lineage>
</organism>
<dbReference type="RefSeq" id="XP_040770117.1">
    <property type="nucleotide sequence ID" value="XM_040907522.1"/>
</dbReference>
<evidence type="ECO:0000256" key="2">
    <source>
        <dbReference type="ARBA" id="ARBA00022771"/>
    </source>
</evidence>
<evidence type="ECO:0000259" key="5">
    <source>
        <dbReference type="PROSITE" id="PS50089"/>
    </source>
</evidence>
<keyword evidence="7" id="KW-1185">Reference proteome</keyword>
<evidence type="ECO:0000256" key="1">
    <source>
        <dbReference type="ARBA" id="ARBA00022723"/>
    </source>
</evidence>
<reference evidence="6 7" key="1">
    <citation type="journal article" date="2016" name="Mol. Biol. Evol.">
        <title>Comparative Genomics of Early-Diverging Mushroom-Forming Fungi Provides Insights into the Origins of Lignocellulose Decay Capabilities.</title>
        <authorList>
            <person name="Nagy L.G."/>
            <person name="Riley R."/>
            <person name="Tritt A."/>
            <person name="Adam C."/>
            <person name="Daum C."/>
            <person name="Floudas D."/>
            <person name="Sun H."/>
            <person name="Yadav J.S."/>
            <person name="Pangilinan J."/>
            <person name="Larsson K.H."/>
            <person name="Matsuura K."/>
            <person name="Barry K."/>
            <person name="Labutti K."/>
            <person name="Kuo R."/>
            <person name="Ohm R.A."/>
            <person name="Bhattacharya S.S."/>
            <person name="Shirouzu T."/>
            <person name="Yoshinaga Y."/>
            <person name="Martin F.M."/>
            <person name="Grigoriev I.V."/>
            <person name="Hibbett D.S."/>
        </authorList>
    </citation>
    <scope>NUCLEOTIDE SEQUENCE [LARGE SCALE GENOMIC DNA]</scope>
    <source>
        <strain evidence="6 7">93-53</strain>
    </source>
</reference>
<sequence length="93" mass="10708">MCAAEQQRKFDEEDHQLKRQMHDLKYTAPDMFECGICFDQLNGDVVAEVEPCGHRFCRECAKNYAVSEVKGHRYPIPCPLCMGDKARKDPGDR</sequence>
<accession>A0A165I5A4</accession>